<dbReference type="InterPro" id="IPR012675">
    <property type="entry name" value="Beta-grasp_dom_sf"/>
</dbReference>
<name>A0A1H6MKL8_9GAMM</name>
<dbReference type="NCBIfam" id="TIGR01683">
    <property type="entry name" value="thiS"/>
    <property type="match status" value="1"/>
</dbReference>
<evidence type="ECO:0000313" key="1">
    <source>
        <dbReference type="EMBL" id="SEH98139.1"/>
    </source>
</evidence>
<dbReference type="Gene3D" id="3.10.20.30">
    <property type="match status" value="1"/>
</dbReference>
<dbReference type="InterPro" id="IPR010035">
    <property type="entry name" value="Thi_S"/>
</dbReference>
<dbReference type="OrthoDB" id="6388078at2"/>
<dbReference type="PANTHER" id="PTHR34472">
    <property type="entry name" value="SULFUR CARRIER PROTEIN THIS"/>
    <property type="match status" value="1"/>
</dbReference>
<dbReference type="InterPro" id="IPR003749">
    <property type="entry name" value="ThiS/MoaD-like"/>
</dbReference>
<dbReference type="InterPro" id="IPR016155">
    <property type="entry name" value="Mopterin_synth/thiamin_S_b"/>
</dbReference>
<accession>A0A1H6MKL8</accession>
<sequence>MRILLNDTPIQLATNCTVAELVQQQQLKTEGLAVAINNVVIAKQYWSKHQLQNNAQVQLFQIVTGG</sequence>
<organism evidence="1 2">
    <name type="scientific">Rheinheimera pacifica</name>
    <dbReference type="NCBI Taxonomy" id="173990"/>
    <lineage>
        <taxon>Bacteria</taxon>
        <taxon>Pseudomonadati</taxon>
        <taxon>Pseudomonadota</taxon>
        <taxon>Gammaproteobacteria</taxon>
        <taxon>Chromatiales</taxon>
        <taxon>Chromatiaceae</taxon>
        <taxon>Rheinheimera</taxon>
    </lineage>
</organism>
<reference evidence="2" key="1">
    <citation type="submission" date="2016-10" db="EMBL/GenBank/DDBJ databases">
        <authorList>
            <person name="Varghese N."/>
            <person name="Submissions S."/>
        </authorList>
    </citation>
    <scope>NUCLEOTIDE SEQUENCE [LARGE SCALE GENOMIC DNA]</scope>
    <source>
        <strain evidence="2">DSM 17616</strain>
    </source>
</reference>
<dbReference type="Proteomes" id="UP000199371">
    <property type="component" value="Unassembled WGS sequence"/>
</dbReference>
<dbReference type="Pfam" id="PF02597">
    <property type="entry name" value="ThiS"/>
    <property type="match status" value="1"/>
</dbReference>
<proteinExistence type="predicted"/>
<keyword evidence="2" id="KW-1185">Reference proteome</keyword>
<dbReference type="SUPFAM" id="SSF54285">
    <property type="entry name" value="MoaD/ThiS"/>
    <property type="match status" value="1"/>
</dbReference>
<dbReference type="STRING" id="173990.SAMN05660691_02592"/>
<protein>
    <submittedName>
        <fullName evidence="1">Sulfur carrier protein ThiS</fullName>
    </submittedName>
</protein>
<gene>
    <name evidence="1" type="ORF">SAMN05660691_02592</name>
</gene>
<evidence type="ECO:0000313" key="2">
    <source>
        <dbReference type="Proteomes" id="UP000199371"/>
    </source>
</evidence>
<dbReference type="PANTHER" id="PTHR34472:SF1">
    <property type="entry name" value="SULFUR CARRIER PROTEIN THIS"/>
    <property type="match status" value="1"/>
</dbReference>
<dbReference type="RefSeq" id="WP_092793918.1">
    <property type="nucleotide sequence ID" value="NZ_FNXF01000009.1"/>
</dbReference>
<dbReference type="AlphaFoldDB" id="A0A1H6MKL8"/>
<dbReference type="EMBL" id="FNXF01000009">
    <property type="protein sequence ID" value="SEH98139.1"/>
    <property type="molecule type" value="Genomic_DNA"/>
</dbReference>
<dbReference type="CDD" id="cd00565">
    <property type="entry name" value="Ubl_ThiS"/>
    <property type="match status" value="1"/>
</dbReference>